<dbReference type="Gene3D" id="3.30.750.24">
    <property type="entry name" value="STAS domain"/>
    <property type="match status" value="1"/>
</dbReference>
<evidence type="ECO:0000313" key="3">
    <source>
        <dbReference type="Proteomes" id="UP000256661"/>
    </source>
</evidence>
<keyword evidence="3" id="KW-1185">Reference proteome</keyword>
<gene>
    <name evidence="2" type="ORF">DFJ69_5727</name>
</gene>
<dbReference type="RefSeq" id="WP_116025379.1">
    <property type="nucleotide sequence ID" value="NZ_QTTT01000001.1"/>
</dbReference>
<dbReference type="Pfam" id="PF01740">
    <property type="entry name" value="STAS"/>
    <property type="match status" value="1"/>
</dbReference>
<dbReference type="PROSITE" id="PS50801">
    <property type="entry name" value="STAS"/>
    <property type="match status" value="1"/>
</dbReference>
<name>A0A3D9SWI4_9ACTN</name>
<dbReference type="InterPro" id="IPR002645">
    <property type="entry name" value="STAS_dom"/>
</dbReference>
<dbReference type="PANTHER" id="PTHR33495">
    <property type="entry name" value="ANTI-SIGMA FACTOR ANTAGONIST TM_1081-RELATED-RELATED"/>
    <property type="match status" value="1"/>
</dbReference>
<dbReference type="OrthoDB" id="3480795at2"/>
<feature type="domain" description="STAS" evidence="1">
    <location>
        <begin position="6"/>
        <end position="115"/>
    </location>
</feature>
<dbReference type="CDD" id="cd07043">
    <property type="entry name" value="STAS_anti-anti-sigma_factors"/>
    <property type="match status" value="1"/>
</dbReference>
<dbReference type="Proteomes" id="UP000256661">
    <property type="component" value="Unassembled WGS sequence"/>
</dbReference>
<organism evidence="2 3">
    <name type="scientific">Thermomonospora umbrina</name>
    <dbReference type="NCBI Taxonomy" id="111806"/>
    <lineage>
        <taxon>Bacteria</taxon>
        <taxon>Bacillati</taxon>
        <taxon>Actinomycetota</taxon>
        <taxon>Actinomycetes</taxon>
        <taxon>Streptosporangiales</taxon>
        <taxon>Thermomonosporaceae</taxon>
        <taxon>Thermomonospora</taxon>
    </lineage>
</organism>
<accession>A0A3D9SWI4</accession>
<dbReference type="SUPFAM" id="SSF52091">
    <property type="entry name" value="SpoIIaa-like"/>
    <property type="match status" value="1"/>
</dbReference>
<dbReference type="InterPro" id="IPR036513">
    <property type="entry name" value="STAS_dom_sf"/>
</dbReference>
<dbReference type="AlphaFoldDB" id="A0A3D9SWI4"/>
<proteinExistence type="predicted"/>
<dbReference type="EMBL" id="QTTT01000001">
    <property type="protein sequence ID" value="REF00199.1"/>
    <property type="molecule type" value="Genomic_DNA"/>
</dbReference>
<sequence>MADIAVDMVVVEHPRHTVALLCGEIDCHTAPDAYTRLMELVALARRPLVIDMGGIVFCDGSGLRAFSSLAQECGRRGLPLALVGLRPYLEGLFRAFGLHERIPLCATHQDALWCLLPLSDTEIAAWPTD</sequence>
<comment type="caution">
    <text evidence="2">The sequence shown here is derived from an EMBL/GenBank/DDBJ whole genome shotgun (WGS) entry which is preliminary data.</text>
</comment>
<evidence type="ECO:0000259" key="1">
    <source>
        <dbReference type="PROSITE" id="PS50801"/>
    </source>
</evidence>
<dbReference type="PANTHER" id="PTHR33495:SF2">
    <property type="entry name" value="ANTI-SIGMA FACTOR ANTAGONIST TM_1081-RELATED"/>
    <property type="match status" value="1"/>
</dbReference>
<protein>
    <submittedName>
        <fullName evidence="2">Anti-anti-sigma factor</fullName>
    </submittedName>
</protein>
<reference evidence="2 3" key="1">
    <citation type="submission" date="2018-08" db="EMBL/GenBank/DDBJ databases">
        <title>Sequencing the genomes of 1000 actinobacteria strains.</title>
        <authorList>
            <person name="Klenk H.-P."/>
        </authorList>
    </citation>
    <scope>NUCLEOTIDE SEQUENCE [LARGE SCALE GENOMIC DNA]</scope>
    <source>
        <strain evidence="2 3">DSM 43927</strain>
    </source>
</reference>
<evidence type="ECO:0000313" key="2">
    <source>
        <dbReference type="EMBL" id="REF00199.1"/>
    </source>
</evidence>
<dbReference type="GO" id="GO:0043856">
    <property type="term" value="F:anti-sigma factor antagonist activity"/>
    <property type="evidence" value="ECO:0007669"/>
    <property type="project" value="TreeGrafter"/>
</dbReference>